<proteinExistence type="predicted"/>
<comment type="caution">
    <text evidence="1">The sequence shown here is derived from an EMBL/GenBank/DDBJ whole genome shotgun (WGS) entry which is preliminary data.</text>
</comment>
<dbReference type="RefSeq" id="WP_178200075.1">
    <property type="nucleotide sequence ID" value="NZ_CALVCM010000016.1"/>
</dbReference>
<dbReference type="Proteomes" id="UP001524435">
    <property type="component" value="Unassembled WGS sequence"/>
</dbReference>
<accession>A0ABT1SI31</accession>
<sequence length="62" mass="6752">MDQDALELLKIRLATLSAIKGMKVDEVLKKAAVAALDDTLTLVEIARIAQVLEVEAVSLFEK</sequence>
<dbReference type="EMBL" id="JANGCH010000001">
    <property type="protein sequence ID" value="MCQ5120683.1"/>
    <property type="molecule type" value="Genomic_DNA"/>
</dbReference>
<keyword evidence="2" id="KW-1185">Reference proteome</keyword>
<organism evidence="1 2">
    <name type="scientific">Massilicoli timonensis</name>
    <dbReference type="NCBI Taxonomy" id="2015901"/>
    <lineage>
        <taxon>Bacteria</taxon>
        <taxon>Bacillati</taxon>
        <taxon>Bacillota</taxon>
        <taxon>Erysipelotrichia</taxon>
        <taxon>Erysipelotrichales</taxon>
        <taxon>Erysipelotrichaceae</taxon>
        <taxon>Massilicoli</taxon>
    </lineage>
</organism>
<evidence type="ECO:0000313" key="2">
    <source>
        <dbReference type="Proteomes" id="UP001524435"/>
    </source>
</evidence>
<name>A0ABT1SI31_9FIRM</name>
<protein>
    <submittedName>
        <fullName evidence="1">Uncharacterized protein</fullName>
    </submittedName>
</protein>
<reference evidence="1 2" key="1">
    <citation type="submission" date="2022-06" db="EMBL/GenBank/DDBJ databases">
        <title>Isolation of gut microbiota from human fecal samples.</title>
        <authorList>
            <person name="Pamer E.G."/>
            <person name="Barat B."/>
            <person name="Waligurski E."/>
            <person name="Medina S."/>
            <person name="Paddock L."/>
            <person name="Mostad J."/>
        </authorList>
    </citation>
    <scope>NUCLEOTIDE SEQUENCE [LARGE SCALE GENOMIC DNA]</scope>
    <source>
        <strain evidence="1 2">DFI.6.1</strain>
    </source>
</reference>
<gene>
    <name evidence="1" type="ORF">NE663_00205</name>
</gene>
<evidence type="ECO:0000313" key="1">
    <source>
        <dbReference type="EMBL" id="MCQ5120683.1"/>
    </source>
</evidence>